<dbReference type="EMBL" id="JAINUF010000005">
    <property type="protein sequence ID" value="KAJ8358663.1"/>
    <property type="molecule type" value="Genomic_DNA"/>
</dbReference>
<proteinExistence type="predicted"/>
<organism evidence="2 3">
    <name type="scientific">Synaphobranchus kaupii</name>
    <name type="common">Kaup's arrowtooth eel</name>
    <dbReference type="NCBI Taxonomy" id="118154"/>
    <lineage>
        <taxon>Eukaryota</taxon>
        <taxon>Metazoa</taxon>
        <taxon>Chordata</taxon>
        <taxon>Craniata</taxon>
        <taxon>Vertebrata</taxon>
        <taxon>Euteleostomi</taxon>
        <taxon>Actinopterygii</taxon>
        <taxon>Neopterygii</taxon>
        <taxon>Teleostei</taxon>
        <taxon>Anguilliformes</taxon>
        <taxon>Synaphobranchidae</taxon>
        <taxon>Synaphobranchus</taxon>
    </lineage>
</organism>
<dbReference type="OrthoDB" id="427452at2759"/>
<reference evidence="2" key="1">
    <citation type="journal article" date="2023" name="Science">
        <title>Genome structures resolve the early diversification of teleost fishes.</title>
        <authorList>
            <person name="Parey E."/>
            <person name="Louis A."/>
            <person name="Montfort J."/>
            <person name="Bouchez O."/>
            <person name="Roques C."/>
            <person name="Iampietro C."/>
            <person name="Lluch J."/>
            <person name="Castinel A."/>
            <person name="Donnadieu C."/>
            <person name="Desvignes T."/>
            <person name="Floi Bucao C."/>
            <person name="Jouanno E."/>
            <person name="Wen M."/>
            <person name="Mejri S."/>
            <person name="Dirks R."/>
            <person name="Jansen H."/>
            <person name="Henkel C."/>
            <person name="Chen W.J."/>
            <person name="Zahm M."/>
            <person name="Cabau C."/>
            <person name="Klopp C."/>
            <person name="Thompson A.W."/>
            <person name="Robinson-Rechavi M."/>
            <person name="Braasch I."/>
            <person name="Lecointre G."/>
            <person name="Bobe J."/>
            <person name="Postlethwait J.H."/>
            <person name="Berthelot C."/>
            <person name="Roest Crollius H."/>
            <person name="Guiguen Y."/>
        </authorList>
    </citation>
    <scope>NUCLEOTIDE SEQUENCE</scope>
    <source>
        <strain evidence="2">WJC10195</strain>
    </source>
</reference>
<comment type="caution">
    <text evidence="2">The sequence shown here is derived from an EMBL/GenBank/DDBJ whole genome shotgun (WGS) entry which is preliminary data.</text>
</comment>
<dbReference type="AlphaFoldDB" id="A0A9Q1FGY1"/>
<keyword evidence="1" id="KW-0472">Membrane</keyword>
<keyword evidence="1" id="KW-0812">Transmembrane</keyword>
<keyword evidence="3" id="KW-1185">Reference proteome</keyword>
<feature type="transmembrane region" description="Helical" evidence="1">
    <location>
        <begin position="56"/>
        <end position="78"/>
    </location>
</feature>
<dbReference type="Proteomes" id="UP001152622">
    <property type="component" value="Chromosome 5"/>
</dbReference>
<evidence type="ECO:0000313" key="3">
    <source>
        <dbReference type="Proteomes" id="UP001152622"/>
    </source>
</evidence>
<accession>A0A9Q1FGY1</accession>
<protein>
    <submittedName>
        <fullName evidence="2">Uncharacterized protein</fullName>
    </submittedName>
</protein>
<keyword evidence="1" id="KW-1133">Transmembrane helix</keyword>
<gene>
    <name evidence="2" type="ORF">SKAU_G00151880</name>
</gene>
<feature type="transmembrane region" description="Helical" evidence="1">
    <location>
        <begin position="22"/>
        <end position="44"/>
    </location>
</feature>
<name>A0A9Q1FGY1_SYNKA</name>
<sequence length="81" mass="9040">MCRGVEATSLWHCSGVMEAQDALMPAFSSFVLLGLVSLMFLLTISHRFSMGFRSGVWKGLVTHIIRIGTLTALQWFIYDSV</sequence>
<evidence type="ECO:0000256" key="1">
    <source>
        <dbReference type="SAM" id="Phobius"/>
    </source>
</evidence>
<evidence type="ECO:0000313" key="2">
    <source>
        <dbReference type="EMBL" id="KAJ8358663.1"/>
    </source>
</evidence>